<evidence type="ECO:0000313" key="2">
    <source>
        <dbReference type="EMBL" id="TFB48409.1"/>
    </source>
</evidence>
<dbReference type="PROSITE" id="PS51704">
    <property type="entry name" value="GP_PDE"/>
    <property type="match status" value="1"/>
</dbReference>
<sequence>MSALSSVRGMSLLFAIPATALVVLVLVLGPLTERVEAVDVFGTLRAPGEGAFVAGHRGDGSAAPENTMPAFDLALSGPIEFVETDVQLSSDGVPVLFHDVTLDRTTDGHGTVADHTAAELAKLDAGAWYGKSYAGTRIPTLDAFLARVAETDKKALVELKFGWTAEQLRTVTALIDRHDVRSRVVLQSFSLDTLANLQVVAPRYPRIMLVRELPANPVPMAHQFGVIALATTAAAVQTSPDAVRLLHEAGLGVICYTLNTRDVWSDVRDHGVDGIITDTPGDLELWLAGPGQGTGRADRPAT</sequence>
<gene>
    <name evidence="2" type="ORF">E3O23_13645</name>
</gene>
<dbReference type="EMBL" id="SOEZ01000064">
    <property type="protein sequence ID" value="TFB48409.1"/>
    <property type="molecule type" value="Genomic_DNA"/>
</dbReference>
<dbReference type="InterPro" id="IPR017946">
    <property type="entry name" value="PLC-like_Pdiesterase_TIM-brl"/>
</dbReference>
<dbReference type="GO" id="GO:0008081">
    <property type="term" value="F:phosphoric diester hydrolase activity"/>
    <property type="evidence" value="ECO:0007669"/>
    <property type="project" value="InterPro"/>
</dbReference>
<protein>
    <recommendedName>
        <fullName evidence="1">GP-PDE domain-containing protein</fullName>
    </recommendedName>
</protein>
<organism evidence="2 3">
    <name type="scientific">Cryobacterium tagatosivorans</name>
    <dbReference type="NCBI Taxonomy" id="1259199"/>
    <lineage>
        <taxon>Bacteria</taxon>
        <taxon>Bacillati</taxon>
        <taxon>Actinomycetota</taxon>
        <taxon>Actinomycetes</taxon>
        <taxon>Micrococcales</taxon>
        <taxon>Microbacteriaceae</taxon>
        <taxon>Cryobacterium</taxon>
    </lineage>
</organism>
<dbReference type="Gene3D" id="3.20.20.190">
    <property type="entry name" value="Phosphatidylinositol (PI) phosphodiesterase"/>
    <property type="match status" value="1"/>
</dbReference>
<accession>A0A4R8UCM4</accession>
<keyword evidence="3" id="KW-1185">Reference proteome</keyword>
<evidence type="ECO:0000313" key="3">
    <source>
        <dbReference type="Proteomes" id="UP000297866"/>
    </source>
</evidence>
<dbReference type="PANTHER" id="PTHR46211:SF1">
    <property type="entry name" value="GLYCEROPHOSPHODIESTER PHOSPHODIESTERASE, CYTOPLASMIC"/>
    <property type="match status" value="1"/>
</dbReference>
<dbReference type="Proteomes" id="UP000297866">
    <property type="component" value="Unassembled WGS sequence"/>
</dbReference>
<name>A0A4R8UCM4_9MICO</name>
<evidence type="ECO:0000259" key="1">
    <source>
        <dbReference type="PROSITE" id="PS51704"/>
    </source>
</evidence>
<feature type="domain" description="GP-PDE" evidence="1">
    <location>
        <begin position="51"/>
        <end position="287"/>
    </location>
</feature>
<proteinExistence type="predicted"/>
<dbReference type="GO" id="GO:0006629">
    <property type="term" value="P:lipid metabolic process"/>
    <property type="evidence" value="ECO:0007669"/>
    <property type="project" value="InterPro"/>
</dbReference>
<comment type="caution">
    <text evidence="2">The sequence shown here is derived from an EMBL/GenBank/DDBJ whole genome shotgun (WGS) entry which is preliminary data.</text>
</comment>
<dbReference type="AlphaFoldDB" id="A0A4R8UCM4"/>
<dbReference type="OrthoDB" id="9758957at2"/>
<dbReference type="InterPro" id="IPR030395">
    <property type="entry name" value="GP_PDE_dom"/>
</dbReference>
<dbReference type="PANTHER" id="PTHR46211">
    <property type="entry name" value="GLYCEROPHOSPHORYL DIESTER PHOSPHODIESTERASE"/>
    <property type="match status" value="1"/>
</dbReference>
<dbReference type="SUPFAM" id="SSF51695">
    <property type="entry name" value="PLC-like phosphodiesterases"/>
    <property type="match status" value="1"/>
</dbReference>
<reference evidence="2 3" key="1">
    <citation type="submission" date="2019-03" db="EMBL/GenBank/DDBJ databases">
        <title>Genomics of glacier-inhabiting Cryobacterium strains.</title>
        <authorList>
            <person name="Liu Q."/>
            <person name="Xin Y.-H."/>
        </authorList>
    </citation>
    <scope>NUCLEOTIDE SEQUENCE [LARGE SCALE GENOMIC DNA]</scope>
    <source>
        <strain evidence="2 3">Sr47</strain>
    </source>
</reference>
<dbReference type="Pfam" id="PF03009">
    <property type="entry name" value="GDPD"/>
    <property type="match status" value="1"/>
</dbReference>